<dbReference type="Gene3D" id="3.40.630.30">
    <property type="match status" value="1"/>
</dbReference>
<accession>A0ABY2ZKE9</accession>
<dbReference type="PANTHER" id="PTHR10545:SF29">
    <property type="entry name" value="GH14572P-RELATED"/>
    <property type="match status" value="1"/>
</dbReference>
<dbReference type="Pfam" id="PF00583">
    <property type="entry name" value="Acetyltransf_1"/>
    <property type="match status" value="1"/>
</dbReference>
<dbReference type="InterPro" id="IPR051016">
    <property type="entry name" value="Diverse_Substrate_AcTransf"/>
</dbReference>
<dbReference type="Proteomes" id="UP000315469">
    <property type="component" value="Unassembled WGS sequence"/>
</dbReference>
<evidence type="ECO:0000259" key="3">
    <source>
        <dbReference type="PROSITE" id="PS51186"/>
    </source>
</evidence>
<feature type="domain" description="N-acetyltransferase" evidence="3">
    <location>
        <begin position="1"/>
        <end position="145"/>
    </location>
</feature>
<evidence type="ECO:0000313" key="5">
    <source>
        <dbReference type="Proteomes" id="UP000315469"/>
    </source>
</evidence>
<evidence type="ECO:0000256" key="2">
    <source>
        <dbReference type="ARBA" id="ARBA00023315"/>
    </source>
</evidence>
<dbReference type="PROSITE" id="PS51186">
    <property type="entry name" value="GNAT"/>
    <property type="match status" value="1"/>
</dbReference>
<dbReference type="EMBL" id="VHJB01000062">
    <property type="protein sequence ID" value="TPV36861.1"/>
    <property type="molecule type" value="Genomic_DNA"/>
</dbReference>
<comment type="caution">
    <text evidence="4">The sequence shown here is derived from an EMBL/GenBank/DDBJ whole genome shotgun (WGS) entry which is preliminary data.</text>
</comment>
<dbReference type="PANTHER" id="PTHR10545">
    <property type="entry name" value="DIAMINE N-ACETYLTRANSFERASE"/>
    <property type="match status" value="1"/>
</dbReference>
<dbReference type="InterPro" id="IPR016181">
    <property type="entry name" value="Acyl_CoA_acyltransferase"/>
</dbReference>
<protein>
    <submittedName>
        <fullName evidence="4">GNAT family N-acetyltransferase</fullName>
    </submittedName>
</protein>
<proteinExistence type="predicted"/>
<name>A0ABY2ZKE9_9GAMM</name>
<dbReference type="RefSeq" id="WP_105099671.1">
    <property type="nucleotide sequence ID" value="NZ_CP045721.1"/>
</dbReference>
<keyword evidence="1" id="KW-0808">Transferase</keyword>
<keyword evidence="5" id="KW-1185">Reference proteome</keyword>
<keyword evidence="2" id="KW-0012">Acyltransferase</keyword>
<dbReference type="SUPFAM" id="SSF55729">
    <property type="entry name" value="Acyl-CoA N-acyltransferases (Nat)"/>
    <property type="match status" value="1"/>
</dbReference>
<dbReference type="InterPro" id="IPR000182">
    <property type="entry name" value="GNAT_dom"/>
</dbReference>
<evidence type="ECO:0000313" key="4">
    <source>
        <dbReference type="EMBL" id="TPV36861.1"/>
    </source>
</evidence>
<organism evidence="4 5">
    <name type="scientific">Pantoea eucalypti</name>
    <dbReference type="NCBI Taxonomy" id="470933"/>
    <lineage>
        <taxon>Bacteria</taxon>
        <taxon>Pseudomonadati</taxon>
        <taxon>Pseudomonadota</taxon>
        <taxon>Gammaproteobacteria</taxon>
        <taxon>Enterobacterales</taxon>
        <taxon>Erwiniaceae</taxon>
        <taxon>Pantoea</taxon>
    </lineage>
</organism>
<gene>
    <name evidence="4" type="ORF">FJW02_10080</name>
</gene>
<evidence type="ECO:0000256" key="1">
    <source>
        <dbReference type="ARBA" id="ARBA00022679"/>
    </source>
</evidence>
<sequence length="147" mass="16602">MVNIFTEMEEYYYGKGIIHESLLKNYLHTQLFSTLSGTQVIRARCGTHIVGLACCTILYPSPRYSGEFHIKELFVSQHERGKGIGKSLMQFMAQLALKQACLSLSWNAEKSNHRANRFYQSLGGKINDSIVSYSLQGDSLRTLATED</sequence>
<dbReference type="GeneID" id="90523229"/>
<reference evidence="4 5" key="1">
    <citation type="submission" date="2019-06" db="EMBL/GenBank/DDBJ databases">
        <title>Taxogenomics and systematics of the genus Pantoea.</title>
        <authorList>
            <person name="Tambong J.T."/>
        </authorList>
    </citation>
    <scope>NUCLEOTIDE SEQUENCE [LARGE SCALE GENOMIC DNA]</scope>
    <source>
        <strain evidence="4 5">LMG 24197</strain>
    </source>
</reference>
<dbReference type="CDD" id="cd04301">
    <property type="entry name" value="NAT_SF"/>
    <property type="match status" value="1"/>
</dbReference>